<keyword evidence="1" id="KW-0472">Membrane</keyword>
<evidence type="ECO:0000256" key="1">
    <source>
        <dbReference type="SAM" id="Phobius"/>
    </source>
</evidence>
<evidence type="ECO:0000313" key="3">
    <source>
        <dbReference type="EMBL" id="CAA9424007.1"/>
    </source>
</evidence>
<feature type="domain" description="Metallo-beta-lactamase" evidence="2">
    <location>
        <begin position="76"/>
        <end position="284"/>
    </location>
</feature>
<dbReference type="PROSITE" id="PS51257">
    <property type="entry name" value="PROKAR_LIPOPROTEIN"/>
    <property type="match status" value="1"/>
</dbReference>
<proteinExistence type="predicted"/>
<dbReference type="InterPro" id="IPR050855">
    <property type="entry name" value="NDM-1-like"/>
</dbReference>
<protein>
    <recommendedName>
        <fullName evidence="2">Metallo-beta-lactamase domain-containing protein</fullName>
    </recommendedName>
</protein>
<dbReference type="PANTHER" id="PTHR42951:SF17">
    <property type="entry name" value="METALLO-BETA-LACTAMASE DOMAIN-CONTAINING PROTEIN"/>
    <property type="match status" value="1"/>
</dbReference>
<accession>A0A6J4PZX1</accession>
<dbReference type="Gene3D" id="3.60.15.10">
    <property type="entry name" value="Ribonuclease Z/Hydroxyacylglutathione hydrolase-like"/>
    <property type="match status" value="1"/>
</dbReference>
<gene>
    <name evidence="3" type="ORF">AVDCRST_MAG55-2187</name>
</gene>
<sequence length="357" mass="38689">MFPGGKSSATSPGSSPSTLACIWVIVWPVAMIAAALRGTAGMLVWYGTFAGARSERTGMEVFPGIHRIESDLGERFMCQYLLVGEDRTVLVDTGLAGTPEEVIVPYLRNIGLSVGDVDEVLISHADVDHCGGNRALKDMNPRLRFLCGEADRAWVENGELMIAEVYRWSEPHGFGLGGDSLGWIRTELGGGCPVDTGLRGGETLRLGPGRRVEVLHLPGHTPGHLGLWDPDNGAAIIIDAALERGIYDRAGTLLQPPRYFDATAYRSTIRRLRSLDPEHLLTAHYPLMRGREARDFLDRSLGFTDRVHEVTRGGLKDGITDLKELTALADERLGPYPDFAIEIGAGVRAHAGLLGTA</sequence>
<keyword evidence="1" id="KW-1133">Transmembrane helix</keyword>
<name>A0A6J4PZX1_9ACTN</name>
<dbReference type="EMBL" id="CADCUZ010000104">
    <property type="protein sequence ID" value="CAA9424007.1"/>
    <property type="molecule type" value="Genomic_DNA"/>
</dbReference>
<keyword evidence="1" id="KW-0812">Transmembrane</keyword>
<reference evidence="3" key="1">
    <citation type="submission" date="2020-02" db="EMBL/GenBank/DDBJ databases">
        <authorList>
            <person name="Meier V. D."/>
        </authorList>
    </citation>
    <scope>NUCLEOTIDE SEQUENCE</scope>
    <source>
        <strain evidence="3">AVDCRST_MAG55</strain>
    </source>
</reference>
<dbReference type="Pfam" id="PF00753">
    <property type="entry name" value="Lactamase_B"/>
    <property type="match status" value="1"/>
</dbReference>
<dbReference type="SUPFAM" id="SSF56281">
    <property type="entry name" value="Metallo-hydrolase/oxidoreductase"/>
    <property type="match status" value="1"/>
</dbReference>
<evidence type="ECO:0000259" key="2">
    <source>
        <dbReference type="SMART" id="SM00849"/>
    </source>
</evidence>
<dbReference type="AlphaFoldDB" id="A0A6J4PZX1"/>
<dbReference type="SMART" id="SM00849">
    <property type="entry name" value="Lactamase_B"/>
    <property type="match status" value="1"/>
</dbReference>
<organism evidence="3">
    <name type="scientific">uncultured Rubrobacteraceae bacterium</name>
    <dbReference type="NCBI Taxonomy" id="349277"/>
    <lineage>
        <taxon>Bacteria</taxon>
        <taxon>Bacillati</taxon>
        <taxon>Actinomycetota</taxon>
        <taxon>Rubrobacteria</taxon>
        <taxon>Rubrobacterales</taxon>
        <taxon>Rubrobacteraceae</taxon>
        <taxon>environmental samples</taxon>
    </lineage>
</organism>
<feature type="transmembrane region" description="Helical" evidence="1">
    <location>
        <begin position="20"/>
        <end position="46"/>
    </location>
</feature>
<dbReference type="InterPro" id="IPR001279">
    <property type="entry name" value="Metallo-B-lactamas"/>
</dbReference>
<dbReference type="InterPro" id="IPR036866">
    <property type="entry name" value="RibonucZ/Hydroxyglut_hydro"/>
</dbReference>
<dbReference type="PANTHER" id="PTHR42951">
    <property type="entry name" value="METALLO-BETA-LACTAMASE DOMAIN-CONTAINING"/>
    <property type="match status" value="1"/>
</dbReference>